<gene>
    <name evidence="4" type="ORF">O3P69_012749</name>
</gene>
<feature type="region of interest" description="Disordered" evidence="3">
    <location>
        <begin position="1"/>
        <end position="42"/>
    </location>
</feature>
<dbReference type="EMBL" id="JARAKH010003402">
    <property type="protein sequence ID" value="KAK8372201.1"/>
    <property type="molecule type" value="Genomic_DNA"/>
</dbReference>
<accession>A0AAW0SBG2</accession>
<evidence type="ECO:0000256" key="1">
    <source>
        <dbReference type="ARBA" id="ARBA00022737"/>
    </source>
</evidence>
<dbReference type="PANTHER" id="PTHR22872:SF2">
    <property type="entry name" value="INHIBITOR OF BRUTON TYROSINE KINASE"/>
    <property type="match status" value="1"/>
</dbReference>
<organism evidence="4 5">
    <name type="scientific">Scylla paramamosain</name>
    <name type="common">Mud crab</name>
    <dbReference type="NCBI Taxonomy" id="85552"/>
    <lineage>
        <taxon>Eukaryota</taxon>
        <taxon>Metazoa</taxon>
        <taxon>Ecdysozoa</taxon>
        <taxon>Arthropoda</taxon>
        <taxon>Crustacea</taxon>
        <taxon>Multicrustacea</taxon>
        <taxon>Malacostraca</taxon>
        <taxon>Eumalacostraca</taxon>
        <taxon>Eucarida</taxon>
        <taxon>Decapoda</taxon>
        <taxon>Pleocyemata</taxon>
        <taxon>Brachyura</taxon>
        <taxon>Eubrachyura</taxon>
        <taxon>Portunoidea</taxon>
        <taxon>Portunidae</taxon>
        <taxon>Portuninae</taxon>
        <taxon>Scylla</taxon>
    </lineage>
</organism>
<keyword evidence="1" id="KW-0677">Repeat</keyword>
<name>A0AAW0SBG2_SCYPA</name>
<dbReference type="InterPro" id="IPR000408">
    <property type="entry name" value="Reg_chr_condens"/>
</dbReference>
<evidence type="ECO:0000313" key="5">
    <source>
        <dbReference type="Proteomes" id="UP001487740"/>
    </source>
</evidence>
<sequence length="121" mass="12837">MSGGVSCGLMKPRSGVSDTKGKKVWRRKGSDPHDPKFTAKSVKHPPSLMAWGAFSYEGVADLHIFPKGERVLDVACGSGDAQTIAVTDQGNVYSWGDGDYGKLGRGGSDGSKVPRLVDKLQ</sequence>
<feature type="compositionally biased region" description="Basic and acidic residues" evidence="3">
    <location>
        <begin position="28"/>
        <end position="37"/>
    </location>
</feature>
<dbReference type="Pfam" id="PF00415">
    <property type="entry name" value="RCC1"/>
    <property type="match status" value="1"/>
</dbReference>
<dbReference type="InterPro" id="IPR009091">
    <property type="entry name" value="RCC1/BLIP-II"/>
</dbReference>
<feature type="non-terminal residue" evidence="4">
    <location>
        <position position="121"/>
    </location>
</feature>
<evidence type="ECO:0000256" key="2">
    <source>
        <dbReference type="PROSITE-ProRule" id="PRU00235"/>
    </source>
</evidence>
<dbReference type="Proteomes" id="UP001487740">
    <property type="component" value="Unassembled WGS sequence"/>
</dbReference>
<keyword evidence="5" id="KW-1185">Reference proteome</keyword>
<protein>
    <recommendedName>
        <fullName evidence="6">Regulator of chromosome condensation</fullName>
    </recommendedName>
</protein>
<dbReference type="PROSITE" id="PS50012">
    <property type="entry name" value="RCC1_3"/>
    <property type="match status" value="1"/>
</dbReference>
<dbReference type="Gene3D" id="2.130.10.30">
    <property type="entry name" value="Regulator of chromosome condensation 1/beta-lactamase-inhibitor protein II"/>
    <property type="match status" value="1"/>
</dbReference>
<dbReference type="InterPro" id="IPR051625">
    <property type="entry name" value="Signaling_Regulatory_Domain"/>
</dbReference>
<dbReference type="SUPFAM" id="SSF50985">
    <property type="entry name" value="RCC1/BLIP-II"/>
    <property type="match status" value="1"/>
</dbReference>
<reference evidence="4 5" key="1">
    <citation type="submission" date="2023-03" db="EMBL/GenBank/DDBJ databases">
        <title>High-quality genome of Scylla paramamosain provides insights in environmental adaptation.</title>
        <authorList>
            <person name="Zhang L."/>
        </authorList>
    </citation>
    <scope>NUCLEOTIDE SEQUENCE [LARGE SCALE GENOMIC DNA]</scope>
    <source>
        <strain evidence="4">LZ_2023a</strain>
        <tissue evidence="4">Muscle</tissue>
    </source>
</reference>
<evidence type="ECO:0000313" key="4">
    <source>
        <dbReference type="EMBL" id="KAK8372201.1"/>
    </source>
</evidence>
<proteinExistence type="predicted"/>
<comment type="caution">
    <text evidence="4">The sequence shown here is derived from an EMBL/GenBank/DDBJ whole genome shotgun (WGS) entry which is preliminary data.</text>
</comment>
<dbReference type="PANTHER" id="PTHR22872">
    <property type="entry name" value="BTK-BINDING PROTEIN-RELATED"/>
    <property type="match status" value="1"/>
</dbReference>
<evidence type="ECO:0008006" key="6">
    <source>
        <dbReference type="Google" id="ProtNLM"/>
    </source>
</evidence>
<dbReference type="AlphaFoldDB" id="A0AAW0SBG2"/>
<evidence type="ECO:0000256" key="3">
    <source>
        <dbReference type="SAM" id="MobiDB-lite"/>
    </source>
</evidence>
<feature type="region of interest" description="Disordered" evidence="3">
    <location>
        <begin position="102"/>
        <end position="121"/>
    </location>
</feature>
<feature type="repeat" description="RCC1" evidence="2">
    <location>
        <begin position="90"/>
        <end position="121"/>
    </location>
</feature>